<protein>
    <submittedName>
        <fullName evidence="1">Uncharacterized protein</fullName>
    </submittedName>
</protein>
<reference evidence="1 2" key="1">
    <citation type="submission" date="2019-10" db="EMBL/GenBank/DDBJ databases">
        <title>Actinomadura rubteroloni sp. nov. and Actinomadura macrotermitis sp. nov., isolated from the gut of fungus growing-termite Macrotermes natalensis.</title>
        <authorList>
            <person name="Benndorf R."/>
            <person name="Martin K."/>
            <person name="Kuefner M."/>
            <person name="De Beer W."/>
            <person name="Kaster A.-K."/>
            <person name="Vollmers J."/>
            <person name="Poulsen M."/>
            <person name="Beemelmanns C."/>
        </authorList>
    </citation>
    <scope>NUCLEOTIDE SEQUENCE [LARGE SCALE GENOMIC DNA]</scope>
    <source>
        <strain evidence="1 2">RB68</strain>
    </source>
</reference>
<evidence type="ECO:0000313" key="2">
    <source>
        <dbReference type="Proteomes" id="UP000487268"/>
    </source>
</evidence>
<proteinExistence type="predicted"/>
<dbReference type="EMBL" id="WEGH01000001">
    <property type="protein sequence ID" value="MQY04099.1"/>
    <property type="molecule type" value="Genomic_DNA"/>
</dbReference>
<sequence>MLRSAQAADDAWAEGDPWVYGTWAQVRIGAAIARVMKGDAEGAAEELAPVLDLGSEYRVVTIIGRVGEVAGRLGHSLYKGDPRAHDLHERIHAFQAGSLERQPSTPEVL</sequence>
<organism evidence="1 2">
    <name type="scientific">Actinomadura macrotermitis</name>
    <dbReference type="NCBI Taxonomy" id="2585200"/>
    <lineage>
        <taxon>Bacteria</taxon>
        <taxon>Bacillati</taxon>
        <taxon>Actinomycetota</taxon>
        <taxon>Actinomycetes</taxon>
        <taxon>Streptosporangiales</taxon>
        <taxon>Thermomonosporaceae</taxon>
        <taxon>Actinomadura</taxon>
    </lineage>
</organism>
<dbReference type="Proteomes" id="UP000487268">
    <property type="component" value="Unassembled WGS sequence"/>
</dbReference>
<dbReference type="AlphaFoldDB" id="A0A7K0BSE7"/>
<keyword evidence="2" id="KW-1185">Reference proteome</keyword>
<comment type="caution">
    <text evidence="1">The sequence shown here is derived from an EMBL/GenBank/DDBJ whole genome shotgun (WGS) entry which is preliminary data.</text>
</comment>
<accession>A0A7K0BSE7</accession>
<dbReference type="RefSeq" id="WP_194293240.1">
    <property type="nucleotide sequence ID" value="NZ_WEGH01000001.1"/>
</dbReference>
<evidence type="ECO:0000313" key="1">
    <source>
        <dbReference type="EMBL" id="MQY04099.1"/>
    </source>
</evidence>
<gene>
    <name evidence="1" type="ORF">ACRB68_21480</name>
</gene>
<name>A0A7K0BSE7_9ACTN</name>